<dbReference type="NCBIfam" id="TIGR00710">
    <property type="entry name" value="efflux_Bcr_CflA"/>
    <property type="match status" value="1"/>
</dbReference>
<dbReference type="Gene3D" id="1.20.1720.10">
    <property type="entry name" value="Multidrug resistance protein D"/>
    <property type="match status" value="1"/>
</dbReference>
<feature type="transmembrane region" description="Helical" evidence="8">
    <location>
        <begin position="383"/>
        <end position="403"/>
    </location>
</feature>
<dbReference type="InterPro" id="IPR011701">
    <property type="entry name" value="MFS"/>
</dbReference>
<evidence type="ECO:0000256" key="2">
    <source>
        <dbReference type="ARBA" id="ARBA00006236"/>
    </source>
</evidence>
<evidence type="ECO:0000313" key="11">
    <source>
        <dbReference type="EMBL" id="SME92345.1"/>
    </source>
</evidence>
<evidence type="ECO:0000256" key="9">
    <source>
        <dbReference type="SAM" id="MobiDB-lite"/>
    </source>
</evidence>
<feature type="region of interest" description="Disordered" evidence="9">
    <location>
        <begin position="1"/>
        <end position="26"/>
    </location>
</feature>
<feature type="transmembrane region" description="Helical" evidence="8">
    <location>
        <begin position="352"/>
        <end position="371"/>
    </location>
</feature>
<feature type="transmembrane region" description="Helical" evidence="8">
    <location>
        <begin position="173"/>
        <end position="195"/>
    </location>
</feature>
<dbReference type="GO" id="GO:0005886">
    <property type="term" value="C:plasma membrane"/>
    <property type="evidence" value="ECO:0007669"/>
    <property type="project" value="UniProtKB-SubCell"/>
</dbReference>
<feature type="transmembrane region" description="Helical" evidence="8">
    <location>
        <begin position="46"/>
        <end position="64"/>
    </location>
</feature>
<reference evidence="11 12" key="1">
    <citation type="submission" date="2017-04" db="EMBL/GenBank/DDBJ databases">
        <authorList>
            <person name="Afonso C.L."/>
            <person name="Miller P.J."/>
            <person name="Scott M.A."/>
            <person name="Spackman E."/>
            <person name="Goraichik I."/>
            <person name="Dimitrov K.M."/>
            <person name="Suarez D.L."/>
            <person name="Swayne D.E."/>
        </authorList>
    </citation>
    <scope>NUCLEOTIDE SEQUENCE [LARGE SCALE GENOMIC DNA]</scope>
    <source>
        <strain evidence="11 12">USBA 355</strain>
    </source>
</reference>
<keyword evidence="5 8" id="KW-0812">Transmembrane</keyword>
<feature type="transmembrane region" description="Helical" evidence="8">
    <location>
        <begin position="288"/>
        <end position="308"/>
    </location>
</feature>
<organism evidence="11 12">
    <name type="scientific">Tistlia consotensis USBA 355</name>
    <dbReference type="NCBI Taxonomy" id="560819"/>
    <lineage>
        <taxon>Bacteria</taxon>
        <taxon>Pseudomonadati</taxon>
        <taxon>Pseudomonadota</taxon>
        <taxon>Alphaproteobacteria</taxon>
        <taxon>Rhodospirillales</taxon>
        <taxon>Rhodovibrionaceae</taxon>
        <taxon>Tistlia</taxon>
    </lineage>
</organism>
<proteinExistence type="inferred from homology"/>
<evidence type="ECO:0000256" key="6">
    <source>
        <dbReference type="ARBA" id="ARBA00022989"/>
    </source>
</evidence>
<feature type="transmembrane region" description="Helical" evidence="8">
    <location>
        <begin position="140"/>
        <end position="161"/>
    </location>
</feature>
<evidence type="ECO:0000313" key="12">
    <source>
        <dbReference type="Proteomes" id="UP000192917"/>
    </source>
</evidence>
<comment type="subcellular location">
    <subcellularLocation>
        <location evidence="8">Cell inner membrane</location>
        <topology evidence="8">Multi-pass membrane protein</topology>
    </subcellularLocation>
    <subcellularLocation>
        <location evidence="1">Cell membrane</location>
        <topology evidence="1">Multi-pass membrane protein</topology>
    </subcellularLocation>
</comment>
<dbReference type="GO" id="GO:1990961">
    <property type="term" value="P:xenobiotic detoxification by transmembrane export across the plasma membrane"/>
    <property type="evidence" value="ECO:0007669"/>
    <property type="project" value="InterPro"/>
</dbReference>
<comment type="similarity">
    <text evidence="2 8">Belongs to the major facilitator superfamily. Bcr/CmlA family.</text>
</comment>
<evidence type="ECO:0000256" key="7">
    <source>
        <dbReference type="ARBA" id="ARBA00023136"/>
    </source>
</evidence>
<name>A0A1Y6B9W1_9PROT</name>
<feature type="transmembrane region" description="Helical" evidence="8">
    <location>
        <begin position="84"/>
        <end position="103"/>
    </location>
</feature>
<evidence type="ECO:0000256" key="5">
    <source>
        <dbReference type="ARBA" id="ARBA00022692"/>
    </source>
</evidence>
<dbReference type="InterPro" id="IPR036259">
    <property type="entry name" value="MFS_trans_sf"/>
</dbReference>
<evidence type="ECO:0000256" key="8">
    <source>
        <dbReference type="RuleBase" id="RU365088"/>
    </source>
</evidence>
<dbReference type="GO" id="GO:0042910">
    <property type="term" value="F:xenobiotic transmembrane transporter activity"/>
    <property type="evidence" value="ECO:0007669"/>
    <property type="project" value="InterPro"/>
</dbReference>
<feature type="domain" description="Major facilitator superfamily (MFS) profile" evidence="10">
    <location>
        <begin position="49"/>
        <end position="436"/>
    </location>
</feature>
<dbReference type="Pfam" id="PF07690">
    <property type="entry name" value="MFS_1"/>
    <property type="match status" value="1"/>
</dbReference>
<dbReference type="PANTHER" id="PTHR23502">
    <property type="entry name" value="MAJOR FACILITATOR SUPERFAMILY"/>
    <property type="match status" value="1"/>
</dbReference>
<dbReference type="AlphaFoldDB" id="A0A1Y6B9W1"/>
<evidence type="ECO:0000256" key="3">
    <source>
        <dbReference type="ARBA" id="ARBA00022448"/>
    </source>
</evidence>
<evidence type="ECO:0000256" key="4">
    <source>
        <dbReference type="ARBA" id="ARBA00022475"/>
    </source>
</evidence>
<dbReference type="PANTHER" id="PTHR23502:SF132">
    <property type="entry name" value="POLYAMINE TRANSPORTER 2-RELATED"/>
    <property type="match status" value="1"/>
</dbReference>
<dbReference type="CDD" id="cd17320">
    <property type="entry name" value="MFS_MdfA_MDR_like"/>
    <property type="match status" value="1"/>
</dbReference>
<feature type="transmembrane region" description="Helical" evidence="8">
    <location>
        <begin position="115"/>
        <end position="134"/>
    </location>
</feature>
<dbReference type="EMBL" id="FWZX01000001">
    <property type="protein sequence ID" value="SME92345.1"/>
    <property type="molecule type" value="Genomic_DNA"/>
</dbReference>
<keyword evidence="3 8" id="KW-0813">Transport</keyword>
<dbReference type="SUPFAM" id="SSF103473">
    <property type="entry name" value="MFS general substrate transporter"/>
    <property type="match status" value="1"/>
</dbReference>
<dbReference type="STRING" id="560819.SAMN05428998_101490"/>
<accession>A0A1Y6B9W1</accession>
<feature type="transmembrane region" description="Helical" evidence="8">
    <location>
        <begin position="320"/>
        <end position="346"/>
    </location>
</feature>
<dbReference type="FunFam" id="1.20.1720.10:FF:000005">
    <property type="entry name" value="Bcr/CflA family efflux transporter"/>
    <property type="match status" value="1"/>
</dbReference>
<dbReference type="PROSITE" id="PS50850">
    <property type="entry name" value="MFS"/>
    <property type="match status" value="1"/>
</dbReference>
<keyword evidence="12" id="KW-1185">Reference proteome</keyword>
<keyword evidence="8" id="KW-0997">Cell inner membrane</keyword>
<dbReference type="Proteomes" id="UP000192917">
    <property type="component" value="Unassembled WGS sequence"/>
</dbReference>
<feature type="transmembrane region" description="Helical" evidence="8">
    <location>
        <begin position="409"/>
        <end position="430"/>
    </location>
</feature>
<gene>
    <name evidence="11" type="ORF">SAMN05428998_101490</name>
</gene>
<keyword evidence="6 8" id="KW-1133">Transmembrane helix</keyword>
<sequence length="436" mass="44433">MGTGGALRQPAAPPVPGRNGCPAPDGLPARRAIDYKRRTMAFAPRSRPVTTLLILLVAFGPASTDLYLPALPSIARAFGADSGAAQLTLSVFLLGFAVAMLAHGPLSDRFGRRPVLFGALTVYLAASAACALAPSMEALIAARFLQALGACAGAVIGRAIVRDVYQPHEAARIMSFLAMAMAVAPAIGPILGGWLTTTFGWQAAFAALLVFGSVAFAGVLFVLPETHLSPDPGAIHPVRILSNYRSLVADTRFRGYVLVVTGSYAGIFAYISGSSFALIDGLGLRPDQYGFCFSAAVLGYMSGSFGGGRATTRLGIDRTIALGNAFQLVGGLAGLGLALAGVFSIASVVAPAAVFFFGSGFALPNATAGAINPFPRMAGAASALMGFLQMAGAALLGAVVGQLQNGGPGMMMAAIAFGGLVAVLAHRLIVRKLASS</sequence>
<feature type="transmembrane region" description="Helical" evidence="8">
    <location>
        <begin position="255"/>
        <end position="276"/>
    </location>
</feature>
<dbReference type="InterPro" id="IPR004812">
    <property type="entry name" value="Efflux_drug-R_Bcr/CmlA"/>
</dbReference>
<dbReference type="InterPro" id="IPR020846">
    <property type="entry name" value="MFS_dom"/>
</dbReference>
<protein>
    <recommendedName>
        <fullName evidence="8">Bcr/CflA family efflux transporter</fullName>
    </recommendedName>
</protein>
<evidence type="ECO:0000256" key="1">
    <source>
        <dbReference type="ARBA" id="ARBA00004651"/>
    </source>
</evidence>
<keyword evidence="4" id="KW-1003">Cell membrane</keyword>
<feature type="transmembrane region" description="Helical" evidence="8">
    <location>
        <begin position="201"/>
        <end position="223"/>
    </location>
</feature>
<evidence type="ECO:0000259" key="10">
    <source>
        <dbReference type="PROSITE" id="PS50850"/>
    </source>
</evidence>
<keyword evidence="7 8" id="KW-0472">Membrane</keyword>